<gene>
    <name evidence="2" type="ORF">EYF80_019994</name>
</gene>
<feature type="compositionally biased region" description="Low complexity" evidence="1">
    <location>
        <begin position="50"/>
        <end position="60"/>
    </location>
</feature>
<dbReference type="AlphaFoldDB" id="A0A4Z2HXV2"/>
<dbReference type="EMBL" id="SRLO01000171">
    <property type="protein sequence ID" value="TNN69762.1"/>
    <property type="molecule type" value="Genomic_DNA"/>
</dbReference>
<organism evidence="2 3">
    <name type="scientific">Liparis tanakae</name>
    <name type="common">Tanaka's snailfish</name>
    <dbReference type="NCBI Taxonomy" id="230148"/>
    <lineage>
        <taxon>Eukaryota</taxon>
        <taxon>Metazoa</taxon>
        <taxon>Chordata</taxon>
        <taxon>Craniata</taxon>
        <taxon>Vertebrata</taxon>
        <taxon>Euteleostomi</taxon>
        <taxon>Actinopterygii</taxon>
        <taxon>Neopterygii</taxon>
        <taxon>Teleostei</taxon>
        <taxon>Neoteleostei</taxon>
        <taxon>Acanthomorphata</taxon>
        <taxon>Eupercaria</taxon>
        <taxon>Perciformes</taxon>
        <taxon>Cottioidei</taxon>
        <taxon>Cottales</taxon>
        <taxon>Liparidae</taxon>
        <taxon>Liparis</taxon>
    </lineage>
</organism>
<dbReference type="Proteomes" id="UP000314294">
    <property type="component" value="Unassembled WGS sequence"/>
</dbReference>
<evidence type="ECO:0000313" key="2">
    <source>
        <dbReference type="EMBL" id="TNN69762.1"/>
    </source>
</evidence>
<evidence type="ECO:0000256" key="1">
    <source>
        <dbReference type="SAM" id="MobiDB-lite"/>
    </source>
</evidence>
<protein>
    <submittedName>
        <fullName evidence="2">Uncharacterized protein</fullName>
    </submittedName>
</protein>
<feature type="region of interest" description="Disordered" evidence="1">
    <location>
        <begin position="47"/>
        <end position="82"/>
    </location>
</feature>
<reference evidence="2 3" key="1">
    <citation type="submission" date="2019-03" db="EMBL/GenBank/DDBJ databases">
        <title>First draft genome of Liparis tanakae, snailfish: a comprehensive survey of snailfish specific genes.</title>
        <authorList>
            <person name="Kim W."/>
            <person name="Song I."/>
            <person name="Jeong J.-H."/>
            <person name="Kim D."/>
            <person name="Kim S."/>
            <person name="Ryu S."/>
            <person name="Song J.Y."/>
            <person name="Lee S.K."/>
        </authorList>
    </citation>
    <scope>NUCLEOTIDE SEQUENCE [LARGE SCALE GENOMIC DNA]</scope>
    <source>
        <tissue evidence="2">Muscle</tissue>
    </source>
</reference>
<evidence type="ECO:0000313" key="3">
    <source>
        <dbReference type="Proteomes" id="UP000314294"/>
    </source>
</evidence>
<comment type="caution">
    <text evidence="2">The sequence shown here is derived from an EMBL/GenBank/DDBJ whole genome shotgun (WGS) entry which is preliminary data.</text>
</comment>
<proteinExistence type="predicted"/>
<keyword evidence="3" id="KW-1185">Reference proteome</keyword>
<name>A0A4Z2HXV2_9TELE</name>
<sequence length="96" mass="10091">MWAEKRLTPHSSLLTPRPAIVAPLFISRRSPASPELFLVVSGEGDLDLRPSPSTSSSSASGLPAVHCGRHKHSAGSELSSTSRRVFLGSATKKAAV</sequence>
<accession>A0A4Z2HXV2</accession>